<name>A0A549T920_METSR</name>
<comment type="caution">
    <text evidence="3">The sequence shown here is derived from an EMBL/GenBank/DDBJ whole genome shotgun (WGS) entry which is preliminary data.</text>
</comment>
<keyword evidence="2" id="KW-0732">Signal</keyword>
<dbReference type="RefSeq" id="WP_142861375.1">
    <property type="nucleotide sequence ID" value="NZ_VJMF01000002.1"/>
</dbReference>
<keyword evidence="1" id="KW-1133">Transmembrane helix</keyword>
<protein>
    <submittedName>
        <fullName evidence="3">Uncharacterized protein</fullName>
    </submittedName>
</protein>
<organism evidence="3 4">
    <name type="scientific">Methylosinus sporium</name>
    <dbReference type="NCBI Taxonomy" id="428"/>
    <lineage>
        <taxon>Bacteria</taxon>
        <taxon>Pseudomonadati</taxon>
        <taxon>Pseudomonadota</taxon>
        <taxon>Alphaproteobacteria</taxon>
        <taxon>Hyphomicrobiales</taxon>
        <taxon>Methylocystaceae</taxon>
        <taxon>Methylosinus</taxon>
    </lineage>
</organism>
<dbReference type="EMBL" id="VJMF01000002">
    <property type="protein sequence ID" value="TRL38362.1"/>
    <property type="molecule type" value="Genomic_DNA"/>
</dbReference>
<evidence type="ECO:0000256" key="1">
    <source>
        <dbReference type="SAM" id="Phobius"/>
    </source>
</evidence>
<sequence>MKRNVLSAGAAIAAVCSLALCAAPAALAAEAAAPAAKIVSIPWGDWLSSLLVSSVGLVVAVVSWALRGAPAALRAYLTNDAISKAANYVIATEVGLIKGKTVEIGVANDLIVAIASRLVANEPRIAKWAGDLLEPLIVAELSRLGVIPAEADAAALGLPAAA</sequence>
<feature type="transmembrane region" description="Helical" evidence="1">
    <location>
        <begin position="47"/>
        <end position="66"/>
    </location>
</feature>
<accession>A0A549T920</accession>
<evidence type="ECO:0000313" key="3">
    <source>
        <dbReference type="EMBL" id="TRL38362.1"/>
    </source>
</evidence>
<evidence type="ECO:0000313" key="4">
    <source>
        <dbReference type="Proteomes" id="UP000316781"/>
    </source>
</evidence>
<keyword evidence="1" id="KW-0812">Transmembrane</keyword>
<gene>
    <name evidence="3" type="ORF">FM996_00600</name>
</gene>
<feature type="signal peptide" evidence="2">
    <location>
        <begin position="1"/>
        <end position="28"/>
    </location>
</feature>
<reference evidence="3 4" key="1">
    <citation type="submission" date="2019-07" db="EMBL/GenBank/DDBJ databases">
        <title>Ln-dependent methylotrophs.</title>
        <authorList>
            <person name="Tani A."/>
        </authorList>
    </citation>
    <scope>NUCLEOTIDE SEQUENCE [LARGE SCALE GENOMIC DNA]</scope>
    <source>
        <strain evidence="3 4">SM89A</strain>
    </source>
</reference>
<keyword evidence="1" id="KW-0472">Membrane</keyword>
<dbReference type="Proteomes" id="UP000316781">
    <property type="component" value="Unassembled WGS sequence"/>
</dbReference>
<feature type="chain" id="PRO_5021835909" evidence="2">
    <location>
        <begin position="29"/>
        <end position="162"/>
    </location>
</feature>
<proteinExistence type="predicted"/>
<dbReference type="AlphaFoldDB" id="A0A549T920"/>
<evidence type="ECO:0000256" key="2">
    <source>
        <dbReference type="SAM" id="SignalP"/>
    </source>
</evidence>